<dbReference type="EMBL" id="CAMPGE010014268">
    <property type="protein sequence ID" value="CAI2372948.1"/>
    <property type="molecule type" value="Genomic_DNA"/>
</dbReference>
<feature type="compositionally biased region" description="Polar residues" evidence="1">
    <location>
        <begin position="9"/>
        <end position="21"/>
    </location>
</feature>
<feature type="compositionally biased region" description="Basic and acidic residues" evidence="1">
    <location>
        <begin position="285"/>
        <end position="297"/>
    </location>
</feature>
<name>A0AAD1XHU4_EUPCR</name>
<protein>
    <submittedName>
        <fullName evidence="2">Uncharacterized protein</fullName>
    </submittedName>
</protein>
<accession>A0AAD1XHU4</accession>
<keyword evidence="3" id="KW-1185">Reference proteome</keyword>
<evidence type="ECO:0000313" key="3">
    <source>
        <dbReference type="Proteomes" id="UP001295684"/>
    </source>
</evidence>
<gene>
    <name evidence="2" type="ORF">ECRASSUSDP1_LOCUS14285</name>
</gene>
<feature type="region of interest" description="Disordered" evidence="1">
    <location>
        <begin position="1"/>
        <end position="21"/>
    </location>
</feature>
<comment type="caution">
    <text evidence="2">The sequence shown here is derived from an EMBL/GenBank/DDBJ whole genome shotgun (WGS) entry which is preliminary data.</text>
</comment>
<proteinExistence type="predicted"/>
<organism evidence="2 3">
    <name type="scientific">Euplotes crassus</name>
    <dbReference type="NCBI Taxonomy" id="5936"/>
    <lineage>
        <taxon>Eukaryota</taxon>
        <taxon>Sar</taxon>
        <taxon>Alveolata</taxon>
        <taxon>Ciliophora</taxon>
        <taxon>Intramacronucleata</taxon>
        <taxon>Spirotrichea</taxon>
        <taxon>Hypotrichia</taxon>
        <taxon>Euplotida</taxon>
        <taxon>Euplotidae</taxon>
        <taxon>Moneuplotes</taxon>
    </lineage>
</organism>
<dbReference type="AlphaFoldDB" id="A0AAD1XHU4"/>
<reference evidence="2" key="1">
    <citation type="submission" date="2023-07" db="EMBL/GenBank/DDBJ databases">
        <authorList>
            <consortium name="AG Swart"/>
            <person name="Singh M."/>
            <person name="Singh A."/>
            <person name="Seah K."/>
            <person name="Emmerich C."/>
        </authorList>
    </citation>
    <scope>NUCLEOTIDE SEQUENCE</scope>
    <source>
        <strain evidence="2">DP1</strain>
    </source>
</reference>
<evidence type="ECO:0000313" key="2">
    <source>
        <dbReference type="EMBL" id="CAI2372948.1"/>
    </source>
</evidence>
<evidence type="ECO:0000256" key="1">
    <source>
        <dbReference type="SAM" id="MobiDB-lite"/>
    </source>
</evidence>
<sequence>MSFDHPYEDNSSYHAETAGSTSRIRPKIEINRFLSVKSRKPKIISSDAHISMSQSKRKFIKGVRRASLINRIGKSFEKSTLAKSYNPPFVPGIKSHLSYCDTEIRKKIFKMNKRYKYRRNRRERVVKSLSQIERKDSEVLGVMNIPACSSAEKSGKGKSSRLVNIKNAEKVRHLKKVEFCALMKNKYKQIQNSDSTIISNVPKHAQGIDMLGSFIKAKECSFLRRINTEISKKIKNEWSTRSLINYISQTEREKKEKRRKIEAIMRNKNLQQMQDSIKSPLIGSEKCETKSYHKESH</sequence>
<dbReference type="Proteomes" id="UP001295684">
    <property type="component" value="Unassembled WGS sequence"/>
</dbReference>
<feature type="region of interest" description="Disordered" evidence="1">
    <location>
        <begin position="273"/>
        <end position="297"/>
    </location>
</feature>